<dbReference type="PANTHER" id="PTHR21661">
    <property type="entry name" value="EPOXIDE HYDROLASE 1-RELATED"/>
    <property type="match status" value="1"/>
</dbReference>
<comment type="similarity">
    <text evidence="1">Belongs to the peptidase S33 family.</text>
</comment>
<evidence type="ECO:0000256" key="2">
    <source>
        <dbReference type="ARBA" id="ARBA00022797"/>
    </source>
</evidence>
<dbReference type="InterPro" id="IPR010497">
    <property type="entry name" value="Epoxide_hydro_N"/>
</dbReference>
<evidence type="ECO:0000259" key="5">
    <source>
        <dbReference type="Pfam" id="PF06441"/>
    </source>
</evidence>
<reference evidence="6" key="1">
    <citation type="submission" date="2023-04" db="EMBL/GenBank/DDBJ databases">
        <title>Characterization and analysis of the complete genome of Gordonia rubripertincta 112, the degrader of aromatic and aliphatic compounds.</title>
        <authorList>
            <person name="Frantsuzova E."/>
            <person name="Bogun A."/>
            <person name="Delegan Y."/>
        </authorList>
    </citation>
    <scope>NUCLEOTIDE SEQUENCE</scope>
    <source>
        <strain evidence="6">112</strain>
    </source>
</reference>
<dbReference type="InterPro" id="IPR000639">
    <property type="entry name" value="Epox_hydrolase-like"/>
</dbReference>
<dbReference type="Gene3D" id="3.40.50.1820">
    <property type="entry name" value="alpha/beta hydrolase"/>
    <property type="match status" value="1"/>
</dbReference>
<feature type="active site" description="Nucleophile" evidence="4">
    <location>
        <position position="173"/>
    </location>
</feature>
<evidence type="ECO:0000256" key="1">
    <source>
        <dbReference type="ARBA" id="ARBA00010088"/>
    </source>
</evidence>
<dbReference type="AlphaFoldDB" id="A0AAW6RDD4"/>
<name>A0AAW6RDD4_GORRU</name>
<dbReference type="PIRSF" id="PIRSF001112">
    <property type="entry name" value="Epoxide_hydrolase"/>
    <property type="match status" value="1"/>
</dbReference>
<comment type="caution">
    <text evidence="6">The sequence shown here is derived from an EMBL/GenBank/DDBJ whole genome shotgun (WGS) entry which is preliminary data.</text>
</comment>
<protein>
    <submittedName>
        <fullName evidence="6">Epoxide hydrolase</fullName>
    </submittedName>
</protein>
<feature type="active site" description="Proton donor" evidence="4">
    <location>
        <position position="299"/>
    </location>
</feature>
<evidence type="ECO:0000313" key="6">
    <source>
        <dbReference type="EMBL" id="MDG6782390.1"/>
    </source>
</evidence>
<accession>A0AAW6RDD4</accession>
<keyword evidence="3 6" id="KW-0378">Hydrolase</keyword>
<sequence length="371" mass="41620">MFTELTRFQIDHSPAELDDLHRRICGGRWPERATDDSQGISVEFLREVTEYWSQSYDWMATQQRLNDLPQYTAMVDDLRIHFVHKRSDRSDAIPMILTHGWPGSFVEFEGVIGPLTDPPPGQPAFHVVIPSLPGYGYSAKPAEAGWDFERTAHAWGNLMRGLGYSEYVAQGGDWGALVTSAMASAGAEGLRAIHLNLPLVFPAEPPAEPTDSEKRAMTAAAQYSAKGTGYYAIQATRPQTIGYGLADSPIGQAAWILDKVLEWTDHRGDPWGYLDLDRMLDIVTIYWLTNSAASSARYYWENARGRGFRGPVLDLPVGVSVFPKELYTPPREWADAYYRRIIHWGEPDRGGHFAAFEQPSIFVDELRSCFG</sequence>
<gene>
    <name evidence="6" type="ORF">QBL07_16295</name>
</gene>
<feature type="active site" description="Proton acceptor" evidence="4">
    <location>
        <position position="352"/>
    </location>
</feature>
<evidence type="ECO:0000256" key="3">
    <source>
        <dbReference type="ARBA" id="ARBA00022801"/>
    </source>
</evidence>
<keyword evidence="2" id="KW-0058">Aromatic hydrocarbons catabolism</keyword>
<feature type="domain" description="Epoxide hydrolase N-terminal" evidence="5">
    <location>
        <begin position="6"/>
        <end position="108"/>
    </location>
</feature>
<evidence type="ECO:0000256" key="4">
    <source>
        <dbReference type="PIRSR" id="PIRSR001112-1"/>
    </source>
</evidence>
<organism evidence="6">
    <name type="scientific">Gordonia rubripertincta</name>
    <name type="common">Rhodococcus corallinus</name>
    <dbReference type="NCBI Taxonomy" id="36822"/>
    <lineage>
        <taxon>Bacteria</taxon>
        <taxon>Bacillati</taxon>
        <taxon>Actinomycetota</taxon>
        <taxon>Actinomycetes</taxon>
        <taxon>Mycobacteriales</taxon>
        <taxon>Gordoniaceae</taxon>
        <taxon>Gordonia</taxon>
    </lineage>
</organism>
<dbReference type="InterPro" id="IPR016292">
    <property type="entry name" value="Epoxide_hydrolase"/>
</dbReference>
<dbReference type="PANTHER" id="PTHR21661:SF35">
    <property type="entry name" value="EPOXIDE HYDROLASE"/>
    <property type="match status" value="1"/>
</dbReference>
<dbReference type="GO" id="GO:0004301">
    <property type="term" value="F:epoxide hydrolase activity"/>
    <property type="evidence" value="ECO:0007669"/>
    <property type="project" value="TreeGrafter"/>
</dbReference>
<dbReference type="SUPFAM" id="SSF53474">
    <property type="entry name" value="alpha/beta-Hydrolases"/>
    <property type="match status" value="1"/>
</dbReference>
<dbReference type="Pfam" id="PF06441">
    <property type="entry name" value="EHN"/>
    <property type="match status" value="1"/>
</dbReference>
<dbReference type="EMBL" id="JARUXG010000010">
    <property type="protein sequence ID" value="MDG6782390.1"/>
    <property type="molecule type" value="Genomic_DNA"/>
</dbReference>
<dbReference type="PRINTS" id="PR00412">
    <property type="entry name" value="EPOXHYDRLASE"/>
</dbReference>
<dbReference type="InterPro" id="IPR029058">
    <property type="entry name" value="AB_hydrolase_fold"/>
</dbReference>
<dbReference type="GO" id="GO:0097176">
    <property type="term" value="P:epoxide metabolic process"/>
    <property type="evidence" value="ECO:0007669"/>
    <property type="project" value="TreeGrafter"/>
</dbReference>
<proteinExistence type="inferred from homology"/>